<dbReference type="RefSeq" id="WP_247640611.1">
    <property type="nucleotide sequence ID" value="NZ_JAHXCZ010000006.1"/>
</dbReference>
<reference evidence="2" key="2">
    <citation type="journal article" date="2022" name="Syst. Appl. Microbiol.">
        <title>Chromohalobacter moromii sp. nov., a moderately halophilic bacterium isolated from lupine-based moromi fermentation.</title>
        <authorList>
            <person name="Lulf R.H."/>
            <person name="Hilgarth M."/>
            <person name="Ehrmann M.A."/>
        </authorList>
    </citation>
    <scope>NUCLEOTIDE SEQUENCE</scope>
    <source>
        <strain evidence="2">TMW 2.2304</strain>
    </source>
</reference>
<keyword evidence="1" id="KW-1133">Transmembrane helix</keyword>
<dbReference type="AlphaFoldDB" id="A0A9X3B821"/>
<name>A0A9X3B821_9GAMM</name>
<evidence type="ECO:0000313" key="3">
    <source>
        <dbReference type="Proteomes" id="UP001145353"/>
    </source>
</evidence>
<protein>
    <submittedName>
        <fullName evidence="2">Uncharacterized protein</fullName>
    </submittedName>
</protein>
<evidence type="ECO:0000256" key="1">
    <source>
        <dbReference type="SAM" id="Phobius"/>
    </source>
</evidence>
<feature type="transmembrane region" description="Helical" evidence="1">
    <location>
        <begin position="6"/>
        <end position="25"/>
    </location>
</feature>
<proteinExistence type="predicted"/>
<dbReference type="EMBL" id="JAHXDE010000006">
    <property type="protein sequence ID" value="MCT8506713.1"/>
    <property type="molecule type" value="Genomic_DNA"/>
</dbReference>
<feature type="non-terminal residue" evidence="2">
    <location>
        <position position="143"/>
    </location>
</feature>
<gene>
    <name evidence="2" type="ORF">KZO87_15145</name>
</gene>
<keyword evidence="3" id="KW-1185">Reference proteome</keyword>
<keyword evidence="1" id="KW-0812">Transmembrane</keyword>
<reference evidence="2" key="1">
    <citation type="submission" date="2021-07" db="EMBL/GenBank/DDBJ databases">
        <authorList>
            <person name="Luelf R.H."/>
        </authorList>
    </citation>
    <scope>NUCLEOTIDE SEQUENCE</scope>
    <source>
        <strain evidence="2">TMW 2.2304</strain>
    </source>
</reference>
<sequence length="143" mass="16311">MSQIIAAITGAIIGSLITVIFEHHLKKKEEEREKRETLIKSHLYQLQEALESMCYRIDNLRNRDGRHVMSENYFVNSGLYTLGSSIAAEHLLTQNGVIPKIKRLFPALGNRLKEKPVSKSLTNMGFHKLDRQYLAECVIDSQA</sequence>
<organism evidence="2 3">
    <name type="scientific">Chromohalobacter moromii</name>
    <dbReference type="NCBI Taxonomy" id="2860329"/>
    <lineage>
        <taxon>Bacteria</taxon>
        <taxon>Pseudomonadati</taxon>
        <taxon>Pseudomonadota</taxon>
        <taxon>Gammaproteobacteria</taxon>
        <taxon>Oceanospirillales</taxon>
        <taxon>Halomonadaceae</taxon>
        <taxon>Chromohalobacter</taxon>
    </lineage>
</organism>
<evidence type="ECO:0000313" key="2">
    <source>
        <dbReference type="EMBL" id="MCT8506713.1"/>
    </source>
</evidence>
<keyword evidence="1" id="KW-0472">Membrane</keyword>
<dbReference type="Proteomes" id="UP001145353">
    <property type="component" value="Unassembled WGS sequence"/>
</dbReference>
<accession>A0A9X3B821</accession>
<comment type="caution">
    <text evidence="2">The sequence shown here is derived from an EMBL/GenBank/DDBJ whole genome shotgun (WGS) entry which is preliminary data.</text>
</comment>